<organism evidence="9 10">
    <name type="scientific">Paramicrobacterium humi</name>
    <dbReference type="NCBI Taxonomy" id="640635"/>
    <lineage>
        <taxon>Bacteria</taxon>
        <taxon>Bacillati</taxon>
        <taxon>Actinomycetota</taxon>
        <taxon>Actinomycetes</taxon>
        <taxon>Micrococcales</taxon>
        <taxon>Microbacteriaceae</taxon>
        <taxon>Paramicrobacterium</taxon>
    </lineage>
</organism>
<evidence type="ECO:0000256" key="3">
    <source>
        <dbReference type="ARBA" id="ARBA00022475"/>
    </source>
</evidence>
<dbReference type="GO" id="GO:0022857">
    <property type="term" value="F:transmembrane transporter activity"/>
    <property type="evidence" value="ECO:0007669"/>
    <property type="project" value="InterPro"/>
</dbReference>
<evidence type="ECO:0000256" key="1">
    <source>
        <dbReference type="ARBA" id="ARBA00004651"/>
    </source>
</evidence>
<dbReference type="RefSeq" id="WP_091185217.1">
    <property type="nucleotide sequence ID" value="NZ_FNRY01000001.1"/>
</dbReference>
<evidence type="ECO:0000256" key="7">
    <source>
        <dbReference type="RuleBase" id="RU363032"/>
    </source>
</evidence>
<dbReference type="InterPro" id="IPR035906">
    <property type="entry name" value="MetI-like_sf"/>
</dbReference>
<accession>A0A1H4PV53</accession>
<evidence type="ECO:0000256" key="2">
    <source>
        <dbReference type="ARBA" id="ARBA00022448"/>
    </source>
</evidence>
<evidence type="ECO:0000313" key="9">
    <source>
        <dbReference type="EMBL" id="SEC11191.1"/>
    </source>
</evidence>
<protein>
    <submittedName>
        <fullName evidence="9">Amino acid ABC transporter membrane protein 2, PAAT family</fullName>
    </submittedName>
</protein>
<reference evidence="9 10" key="1">
    <citation type="submission" date="2016-10" db="EMBL/GenBank/DDBJ databases">
        <authorList>
            <person name="de Groot N.N."/>
        </authorList>
    </citation>
    <scope>NUCLEOTIDE SEQUENCE [LARGE SCALE GENOMIC DNA]</scope>
    <source>
        <strain evidence="9 10">DSM 21799</strain>
    </source>
</reference>
<evidence type="ECO:0000256" key="5">
    <source>
        <dbReference type="ARBA" id="ARBA00022989"/>
    </source>
</evidence>
<comment type="subcellular location">
    <subcellularLocation>
        <location evidence="1 7">Cell membrane</location>
        <topology evidence="1 7">Multi-pass membrane protein</topology>
    </subcellularLocation>
</comment>
<dbReference type="PANTHER" id="PTHR30614:SF21">
    <property type="entry name" value="AMINO ACID ABC TRANSPORTER PERMEASE"/>
    <property type="match status" value="1"/>
</dbReference>
<dbReference type="NCBIfam" id="TIGR01726">
    <property type="entry name" value="HEQRo_perm_3TM"/>
    <property type="match status" value="1"/>
</dbReference>
<dbReference type="Gene3D" id="1.10.3720.10">
    <property type="entry name" value="MetI-like"/>
    <property type="match status" value="1"/>
</dbReference>
<dbReference type="PANTHER" id="PTHR30614">
    <property type="entry name" value="MEMBRANE COMPONENT OF AMINO ACID ABC TRANSPORTER"/>
    <property type="match status" value="1"/>
</dbReference>
<dbReference type="STRING" id="640635.SAMN04489806_2623"/>
<keyword evidence="2 7" id="KW-0813">Transport</keyword>
<feature type="domain" description="ABC transmembrane type-1" evidence="8">
    <location>
        <begin position="66"/>
        <end position="258"/>
    </location>
</feature>
<feature type="transmembrane region" description="Helical" evidence="7">
    <location>
        <begin position="60"/>
        <end position="87"/>
    </location>
</feature>
<sequence length="300" mass="32855">MSSVLYDAPGPRARLRNRILAVVTIVIVLAFVAFIAYRFFDTGQFSAQKWQLFRYTAVWRAIGAATLTTLSAFVVAAVGSLILGLLLSVGRVSDHAWVRWPVTVFTEIFRAIPVLILMMIMYYGLPPLGFDFISPYVAVVTGLILYNGSVLAEVFRSGIESLPRGQSEAGYAIGLRKTAVMSVILYPQAIRAMMPVIISQLVVVLKDTALGFIVTFQELLYLAKFYGSQVTYGSPIIPSTIVIGSIYVILCLILAGVAKWVEQRTRRSSKLPKDPGAREDLAAAETKAIAIQAQAGERKI</sequence>
<evidence type="ECO:0000256" key="6">
    <source>
        <dbReference type="ARBA" id="ARBA00023136"/>
    </source>
</evidence>
<dbReference type="PROSITE" id="PS50928">
    <property type="entry name" value="ABC_TM1"/>
    <property type="match status" value="1"/>
</dbReference>
<evidence type="ECO:0000256" key="4">
    <source>
        <dbReference type="ARBA" id="ARBA00022692"/>
    </source>
</evidence>
<dbReference type="InterPro" id="IPR000515">
    <property type="entry name" value="MetI-like"/>
</dbReference>
<gene>
    <name evidence="9" type="ORF">SAMN04489806_2623</name>
</gene>
<dbReference type="CDD" id="cd06261">
    <property type="entry name" value="TM_PBP2"/>
    <property type="match status" value="1"/>
</dbReference>
<dbReference type="Proteomes" id="UP000199183">
    <property type="component" value="Unassembled WGS sequence"/>
</dbReference>
<keyword evidence="4 7" id="KW-0812">Transmembrane</keyword>
<dbReference type="InterPro" id="IPR010065">
    <property type="entry name" value="AA_ABC_transptr_permease_3TM"/>
</dbReference>
<dbReference type="EMBL" id="FNRY01000001">
    <property type="protein sequence ID" value="SEC11191.1"/>
    <property type="molecule type" value="Genomic_DNA"/>
</dbReference>
<feature type="transmembrane region" description="Helical" evidence="7">
    <location>
        <begin position="20"/>
        <end position="40"/>
    </location>
</feature>
<comment type="similarity">
    <text evidence="7">Belongs to the binding-protein-dependent transport system permease family.</text>
</comment>
<dbReference type="GO" id="GO:0006865">
    <property type="term" value="P:amino acid transport"/>
    <property type="evidence" value="ECO:0007669"/>
    <property type="project" value="TreeGrafter"/>
</dbReference>
<feature type="transmembrane region" description="Helical" evidence="7">
    <location>
        <begin position="108"/>
        <end position="125"/>
    </location>
</feature>
<dbReference type="Pfam" id="PF00528">
    <property type="entry name" value="BPD_transp_1"/>
    <property type="match status" value="1"/>
</dbReference>
<feature type="transmembrane region" description="Helical" evidence="7">
    <location>
        <begin position="137"/>
        <end position="155"/>
    </location>
</feature>
<keyword evidence="3" id="KW-1003">Cell membrane</keyword>
<dbReference type="OrthoDB" id="4543034at2"/>
<dbReference type="InterPro" id="IPR043429">
    <property type="entry name" value="ArtM/GltK/GlnP/TcyL/YhdX-like"/>
</dbReference>
<keyword evidence="10" id="KW-1185">Reference proteome</keyword>
<dbReference type="AlphaFoldDB" id="A0A1H4PV53"/>
<proteinExistence type="inferred from homology"/>
<feature type="transmembrane region" description="Helical" evidence="7">
    <location>
        <begin position="196"/>
        <end position="216"/>
    </location>
</feature>
<keyword evidence="6 7" id="KW-0472">Membrane</keyword>
<evidence type="ECO:0000259" key="8">
    <source>
        <dbReference type="PROSITE" id="PS50928"/>
    </source>
</evidence>
<name>A0A1H4PV53_9MICO</name>
<dbReference type="SUPFAM" id="SSF161098">
    <property type="entry name" value="MetI-like"/>
    <property type="match status" value="1"/>
</dbReference>
<evidence type="ECO:0000313" key="10">
    <source>
        <dbReference type="Proteomes" id="UP000199183"/>
    </source>
</evidence>
<feature type="transmembrane region" description="Helical" evidence="7">
    <location>
        <begin position="236"/>
        <end position="261"/>
    </location>
</feature>
<keyword evidence="5 7" id="KW-1133">Transmembrane helix</keyword>
<dbReference type="GO" id="GO:0043190">
    <property type="term" value="C:ATP-binding cassette (ABC) transporter complex"/>
    <property type="evidence" value="ECO:0007669"/>
    <property type="project" value="InterPro"/>
</dbReference>